<dbReference type="AlphaFoldDB" id="A0A3N9UDT2"/>
<feature type="transmembrane region" description="Helical" evidence="1">
    <location>
        <begin position="21"/>
        <end position="42"/>
    </location>
</feature>
<gene>
    <name evidence="2" type="ORF">EBB45_10990</name>
</gene>
<keyword evidence="1" id="KW-0472">Membrane</keyword>
<dbReference type="EMBL" id="RRCT01000009">
    <property type="protein sequence ID" value="RQW74408.1"/>
    <property type="molecule type" value="Genomic_DNA"/>
</dbReference>
<comment type="caution">
    <text evidence="2">The sequence shown here is derived from an EMBL/GenBank/DDBJ whole genome shotgun (WGS) entry which is preliminary data.</text>
</comment>
<dbReference type="RefSeq" id="WP_124764628.1">
    <property type="nucleotide sequence ID" value="NZ_JAFBDY010000008.1"/>
</dbReference>
<protein>
    <submittedName>
        <fullName evidence="2">Uncharacterized protein</fullName>
    </submittedName>
</protein>
<evidence type="ECO:0000313" key="3">
    <source>
        <dbReference type="Proteomes" id="UP000274033"/>
    </source>
</evidence>
<name>A0A3N9UDT2_9BACI</name>
<reference evidence="2 3" key="1">
    <citation type="journal article" date="2013" name="J. Microbiol.">
        <title>Lysinibacillus chungkukjangi sp. nov., isolated from Chungkukjang, Korean fermented soybean food.</title>
        <authorList>
            <person name="Kim S.J."/>
            <person name="Jang Y.H."/>
            <person name="Hamada M."/>
            <person name="Ahn J.H."/>
            <person name="Weon H.Y."/>
            <person name="Suzuki K."/>
            <person name="Whang K.S."/>
            <person name="Kwon S.W."/>
        </authorList>
    </citation>
    <scope>NUCLEOTIDE SEQUENCE [LARGE SCALE GENOMIC DNA]</scope>
    <source>
        <strain evidence="2 3">MCCC 1A12701</strain>
    </source>
</reference>
<keyword evidence="3" id="KW-1185">Reference proteome</keyword>
<dbReference type="OrthoDB" id="2736880at2"/>
<keyword evidence="1" id="KW-0812">Transmembrane</keyword>
<keyword evidence="1" id="KW-1133">Transmembrane helix</keyword>
<sequence length="153" mass="17252">MIKRAKNLLSNRLNERGGSSVKVISITLILLFLISGAIGIYYQFKDRANFSEEEIQAAQQVAQHELAGASAIATETAYDDRIEVIQSLGYSEPEVEKSTYTFEKHTDSDVYILLKLQPHEAYPNLSRVLIQIFNKENGSLISNLENVLTWKES</sequence>
<evidence type="ECO:0000256" key="1">
    <source>
        <dbReference type="SAM" id="Phobius"/>
    </source>
</evidence>
<accession>A0A3N9UDT2</accession>
<evidence type="ECO:0000313" key="2">
    <source>
        <dbReference type="EMBL" id="RQW74408.1"/>
    </source>
</evidence>
<proteinExistence type="predicted"/>
<organism evidence="2 3">
    <name type="scientific">Lysinibacillus composti</name>
    <dbReference type="NCBI Taxonomy" id="720633"/>
    <lineage>
        <taxon>Bacteria</taxon>
        <taxon>Bacillati</taxon>
        <taxon>Bacillota</taxon>
        <taxon>Bacilli</taxon>
        <taxon>Bacillales</taxon>
        <taxon>Bacillaceae</taxon>
        <taxon>Lysinibacillus</taxon>
    </lineage>
</organism>
<dbReference type="Proteomes" id="UP000274033">
    <property type="component" value="Unassembled WGS sequence"/>
</dbReference>